<protein>
    <submittedName>
        <fullName evidence="2">Uncharacterized protein</fullName>
    </submittedName>
</protein>
<evidence type="ECO:0000313" key="2">
    <source>
        <dbReference type="EMBL" id="ONI20778.1"/>
    </source>
</evidence>
<keyword evidence="1" id="KW-0812">Transmembrane</keyword>
<dbReference type="Proteomes" id="UP000006882">
    <property type="component" value="Chromosome G2"/>
</dbReference>
<accession>A0A251QAD2</accession>
<feature type="transmembrane region" description="Helical" evidence="1">
    <location>
        <begin position="40"/>
        <end position="58"/>
    </location>
</feature>
<dbReference type="AlphaFoldDB" id="A0A251QAD2"/>
<dbReference type="Gramene" id="ONI20778">
    <property type="protein sequence ID" value="ONI20778"/>
    <property type="gene ID" value="PRUPE_2G032900"/>
</dbReference>
<reference evidence="2 3" key="1">
    <citation type="journal article" date="2013" name="Nat. Genet.">
        <title>The high-quality draft genome of peach (Prunus persica) identifies unique patterns of genetic diversity, domestication and genome evolution.</title>
        <authorList>
            <consortium name="International Peach Genome Initiative"/>
            <person name="Verde I."/>
            <person name="Abbott A.G."/>
            <person name="Scalabrin S."/>
            <person name="Jung S."/>
            <person name="Shu S."/>
            <person name="Marroni F."/>
            <person name="Zhebentyayeva T."/>
            <person name="Dettori M.T."/>
            <person name="Grimwood J."/>
            <person name="Cattonaro F."/>
            <person name="Zuccolo A."/>
            <person name="Rossini L."/>
            <person name="Jenkins J."/>
            <person name="Vendramin E."/>
            <person name="Meisel L.A."/>
            <person name="Decroocq V."/>
            <person name="Sosinski B."/>
            <person name="Prochnik S."/>
            <person name="Mitros T."/>
            <person name="Policriti A."/>
            <person name="Cipriani G."/>
            <person name="Dondini L."/>
            <person name="Ficklin S."/>
            <person name="Goodstein D.M."/>
            <person name="Xuan P."/>
            <person name="Del Fabbro C."/>
            <person name="Aramini V."/>
            <person name="Copetti D."/>
            <person name="Gonzalez S."/>
            <person name="Horner D.S."/>
            <person name="Falchi R."/>
            <person name="Lucas S."/>
            <person name="Mica E."/>
            <person name="Maldonado J."/>
            <person name="Lazzari B."/>
            <person name="Bielenberg D."/>
            <person name="Pirona R."/>
            <person name="Miculan M."/>
            <person name="Barakat A."/>
            <person name="Testolin R."/>
            <person name="Stella A."/>
            <person name="Tartarini S."/>
            <person name="Tonutti P."/>
            <person name="Arus P."/>
            <person name="Orellana A."/>
            <person name="Wells C."/>
            <person name="Main D."/>
            <person name="Vizzotto G."/>
            <person name="Silva H."/>
            <person name="Salamini F."/>
            <person name="Schmutz J."/>
            <person name="Morgante M."/>
            <person name="Rokhsar D.S."/>
        </authorList>
    </citation>
    <scope>NUCLEOTIDE SEQUENCE [LARGE SCALE GENOMIC DNA]</scope>
    <source>
        <strain evidence="3">cv. Nemared</strain>
    </source>
</reference>
<dbReference type="EMBL" id="CM007652">
    <property type="protein sequence ID" value="ONI20778.1"/>
    <property type="molecule type" value="Genomic_DNA"/>
</dbReference>
<evidence type="ECO:0000313" key="3">
    <source>
        <dbReference type="Proteomes" id="UP000006882"/>
    </source>
</evidence>
<keyword evidence="3" id="KW-1185">Reference proteome</keyword>
<sequence>MQILGTHVNISGFDSPEVRYMQINFFPCRMKKKNSNIPNIQILYISGLCVVLNIQILCNKKECTDRRQLTITKKKVRFKQLVLCCEDPFIILCKNP</sequence>
<organism evidence="2 3">
    <name type="scientific">Prunus persica</name>
    <name type="common">Peach</name>
    <name type="synonym">Amygdalus persica</name>
    <dbReference type="NCBI Taxonomy" id="3760"/>
    <lineage>
        <taxon>Eukaryota</taxon>
        <taxon>Viridiplantae</taxon>
        <taxon>Streptophyta</taxon>
        <taxon>Embryophyta</taxon>
        <taxon>Tracheophyta</taxon>
        <taxon>Spermatophyta</taxon>
        <taxon>Magnoliopsida</taxon>
        <taxon>eudicotyledons</taxon>
        <taxon>Gunneridae</taxon>
        <taxon>Pentapetalae</taxon>
        <taxon>rosids</taxon>
        <taxon>fabids</taxon>
        <taxon>Rosales</taxon>
        <taxon>Rosaceae</taxon>
        <taxon>Amygdaloideae</taxon>
        <taxon>Amygdaleae</taxon>
        <taxon>Prunus</taxon>
    </lineage>
</organism>
<keyword evidence="1" id="KW-1133">Transmembrane helix</keyword>
<keyword evidence="1" id="KW-0472">Membrane</keyword>
<proteinExistence type="predicted"/>
<name>A0A251QAD2_PRUPE</name>
<evidence type="ECO:0000256" key="1">
    <source>
        <dbReference type="SAM" id="Phobius"/>
    </source>
</evidence>
<gene>
    <name evidence="2" type="ORF">PRUPE_2G032900</name>
</gene>